<organism evidence="2 3">
    <name type="scientific">Alistipes communis</name>
    <dbReference type="NCBI Taxonomy" id="2585118"/>
    <lineage>
        <taxon>Bacteria</taxon>
        <taxon>Pseudomonadati</taxon>
        <taxon>Bacteroidota</taxon>
        <taxon>Bacteroidia</taxon>
        <taxon>Bacteroidales</taxon>
        <taxon>Rikenellaceae</taxon>
        <taxon>Alistipes</taxon>
    </lineage>
</organism>
<evidence type="ECO:0000313" key="2">
    <source>
        <dbReference type="EMBL" id="BBL03368.1"/>
    </source>
</evidence>
<gene>
    <name evidence="2" type="ORF">A5CBH24_06810</name>
</gene>
<proteinExistence type="predicted"/>
<evidence type="ECO:0000313" key="3">
    <source>
        <dbReference type="Proteomes" id="UP000318946"/>
    </source>
</evidence>
<keyword evidence="3" id="KW-1185">Reference proteome</keyword>
<dbReference type="Pfam" id="PF13568">
    <property type="entry name" value="OMP_b-brl_2"/>
    <property type="match status" value="1"/>
</dbReference>
<protein>
    <recommendedName>
        <fullName evidence="1">Outer membrane protein beta-barrel domain-containing protein</fullName>
    </recommendedName>
</protein>
<name>A0A4Y1XQV8_9BACT</name>
<feature type="domain" description="Outer membrane protein beta-barrel" evidence="1">
    <location>
        <begin position="7"/>
        <end position="128"/>
    </location>
</feature>
<reference evidence="3" key="1">
    <citation type="submission" date="2019-06" db="EMBL/GenBank/DDBJ databases">
        <title>Alistipes onderdonkii subsp. vulgaris subsp. nov., Alistipes dispar sp. nov. and Alistipes communis sp. nov., isolated from human faeces, and creation of Alistipes onderdonkii subsp. onderdonkii subsp. nov.</title>
        <authorList>
            <person name="Sakamoto M."/>
            <person name="Ikeyama N."/>
            <person name="Ogata Y."/>
            <person name="Suda W."/>
            <person name="Iino T."/>
            <person name="Hattori M."/>
            <person name="Ohkuma M."/>
        </authorList>
    </citation>
    <scope>NUCLEOTIDE SEQUENCE [LARGE SCALE GENOMIC DNA]</scope>
    <source>
        <strain evidence="3">5CBH24</strain>
    </source>
</reference>
<evidence type="ECO:0000259" key="1">
    <source>
        <dbReference type="Pfam" id="PF13568"/>
    </source>
</evidence>
<accession>A0A4Y1XQV8</accession>
<dbReference type="Proteomes" id="UP000318946">
    <property type="component" value="Chromosome"/>
</dbReference>
<dbReference type="EMBL" id="AP019735">
    <property type="protein sequence ID" value="BBL03368.1"/>
    <property type="molecule type" value="Genomic_DNA"/>
</dbReference>
<sequence length="150" mass="16763">MLSEQHLKLGLRGGVNIGYLFDEHFGLRTGLCYVMKGATTSSDVFDYASDRATRLSYIDLPVEATVGFRLSPTSRFDLHAGPYLSRLLRAKVPRTAPYTIRNWDTGICIGFDFIVGHFVIGPEVQYGLLRVTSSGNEHNIGYSFTVGYRF</sequence>
<accession>A0A4Y1WTE0</accession>
<dbReference type="AlphaFoldDB" id="A0A4Y1XQV8"/>
<dbReference type="InterPro" id="IPR025665">
    <property type="entry name" value="Beta-barrel_OMP_2"/>
</dbReference>
<dbReference type="KEGG" id="acou:A5CBH24_06810"/>